<feature type="chain" id="PRO_5047089122" description="Endonuclease/exonuclease/phosphatase domain-containing protein" evidence="1">
    <location>
        <begin position="23"/>
        <end position="220"/>
    </location>
</feature>
<sequence length="220" mass="24759">MRRCGSTSALTIFVVYVPTSSSEGEVEAFYMELEKLYIEDHTFCKVIIGDFNAKIGPRRTSEPTAFNGMSREKGFPKAFLYAGGRSHPMECIIMKLTTSTLRGAPRAAGNQELTSALAKLCREAIKEDLKERRAEVLAEAAEAGKSLRYVRRDFASHKTRMTALRNPKGTAIASRRGMEKIIYDFYSDLFDSHVHFPPHHLREDGHVIPKVLPSDMPSFR</sequence>
<evidence type="ECO:0000256" key="1">
    <source>
        <dbReference type="SAM" id="SignalP"/>
    </source>
</evidence>
<keyword evidence="1" id="KW-0732">Signal</keyword>
<organism evidence="2 3">
    <name type="scientific">Necator americanus</name>
    <name type="common">Human hookworm</name>
    <dbReference type="NCBI Taxonomy" id="51031"/>
    <lineage>
        <taxon>Eukaryota</taxon>
        <taxon>Metazoa</taxon>
        <taxon>Ecdysozoa</taxon>
        <taxon>Nematoda</taxon>
        <taxon>Chromadorea</taxon>
        <taxon>Rhabditida</taxon>
        <taxon>Rhabditina</taxon>
        <taxon>Rhabditomorpha</taxon>
        <taxon>Strongyloidea</taxon>
        <taxon>Ancylostomatidae</taxon>
        <taxon>Bunostominae</taxon>
        <taxon>Necator</taxon>
    </lineage>
</organism>
<proteinExistence type="predicted"/>
<keyword evidence="3" id="KW-1185">Reference proteome</keyword>
<protein>
    <recommendedName>
        <fullName evidence="4">Endonuclease/exonuclease/phosphatase domain-containing protein</fullName>
    </recommendedName>
</protein>
<name>A0ABR1EJ31_NECAM</name>
<accession>A0ABR1EJ31</accession>
<dbReference type="EMBL" id="JAVFWL010000006">
    <property type="protein sequence ID" value="KAK6762694.1"/>
    <property type="molecule type" value="Genomic_DNA"/>
</dbReference>
<dbReference type="Proteomes" id="UP001303046">
    <property type="component" value="Unassembled WGS sequence"/>
</dbReference>
<comment type="caution">
    <text evidence="2">The sequence shown here is derived from an EMBL/GenBank/DDBJ whole genome shotgun (WGS) entry which is preliminary data.</text>
</comment>
<reference evidence="2 3" key="1">
    <citation type="submission" date="2023-08" db="EMBL/GenBank/DDBJ databases">
        <title>A Necator americanus chromosomal reference genome.</title>
        <authorList>
            <person name="Ilik V."/>
            <person name="Petrzelkova K.J."/>
            <person name="Pardy F."/>
            <person name="Fuh T."/>
            <person name="Niatou-Singa F.S."/>
            <person name="Gouil Q."/>
            <person name="Baker L."/>
            <person name="Ritchie M.E."/>
            <person name="Jex A.R."/>
            <person name="Gazzola D."/>
            <person name="Li H."/>
            <person name="Toshio Fujiwara R."/>
            <person name="Zhan B."/>
            <person name="Aroian R.V."/>
            <person name="Pafco B."/>
            <person name="Schwarz E.M."/>
        </authorList>
    </citation>
    <scope>NUCLEOTIDE SEQUENCE [LARGE SCALE GENOMIC DNA]</scope>
    <source>
        <strain evidence="2 3">Aroian</strain>
        <tissue evidence="2">Whole animal</tissue>
    </source>
</reference>
<evidence type="ECO:0000313" key="3">
    <source>
        <dbReference type="Proteomes" id="UP001303046"/>
    </source>
</evidence>
<evidence type="ECO:0008006" key="4">
    <source>
        <dbReference type="Google" id="ProtNLM"/>
    </source>
</evidence>
<gene>
    <name evidence="2" type="primary">Necator_chrX.g23581</name>
    <name evidence="2" type="ORF">RB195_023417</name>
</gene>
<feature type="signal peptide" evidence="1">
    <location>
        <begin position="1"/>
        <end position="22"/>
    </location>
</feature>
<evidence type="ECO:0000313" key="2">
    <source>
        <dbReference type="EMBL" id="KAK6762694.1"/>
    </source>
</evidence>